<gene>
    <name evidence="2" type="ORF">DSL72_004499</name>
</gene>
<dbReference type="EMBL" id="CP063405">
    <property type="protein sequence ID" value="QSZ29981.1"/>
    <property type="molecule type" value="Genomic_DNA"/>
</dbReference>
<reference evidence="2" key="1">
    <citation type="submission" date="2020-10" db="EMBL/GenBank/DDBJ databases">
        <title>Genome Sequence of Monilinia vaccinii-corymbosi Sheds Light on Mummy Berry Disease Infection of Blueberry and Mating Type.</title>
        <authorList>
            <person name="Yow A.G."/>
            <person name="Zhang Y."/>
            <person name="Bansal K."/>
            <person name="Eacker S.M."/>
            <person name="Sullivan S."/>
            <person name="Liachko I."/>
            <person name="Cubeta M.A."/>
            <person name="Rollins J.A."/>
            <person name="Ashrafi H."/>
        </authorList>
    </citation>
    <scope>NUCLEOTIDE SEQUENCE</scope>
    <source>
        <strain evidence="2">RL-1</strain>
    </source>
</reference>
<proteinExistence type="predicted"/>
<name>A0A8A3P4R5_9HELO</name>
<sequence length="92" mass="10187">MSRRNRDIGNTPFCAPQLSDTLGAAMAGYLIARVLRRGLEGDKDLPEINDGINPYLEADAIIRKACETNGPAPPFNNMKSAKCYFESKIRQK</sequence>
<evidence type="ECO:0000259" key="1">
    <source>
        <dbReference type="Pfam" id="PF20695"/>
    </source>
</evidence>
<dbReference type="SUPFAM" id="SSF50475">
    <property type="entry name" value="FMN-binding split barrel"/>
    <property type="match status" value="1"/>
</dbReference>
<feature type="domain" description="3-octaprenyl-4-hydroxybenzoate carboxy-lyase-like N-terminal" evidence="1">
    <location>
        <begin position="39"/>
        <end position="82"/>
    </location>
</feature>
<accession>A0A8A3P4R5</accession>
<organism evidence="2 3">
    <name type="scientific">Monilinia vaccinii-corymbosi</name>
    <dbReference type="NCBI Taxonomy" id="61207"/>
    <lineage>
        <taxon>Eukaryota</taxon>
        <taxon>Fungi</taxon>
        <taxon>Dikarya</taxon>
        <taxon>Ascomycota</taxon>
        <taxon>Pezizomycotina</taxon>
        <taxon>Leotiomycetes</taxon>
        <taxon>Helotiales</taxon>
        <taxon>Sclerotiniaceae</taxon>
        <taxon>Monilinia</taxon>
    </lineage>
</organism>
<keyword evidence="3" id="KW-1185">Reference proteome</keyword>
<evidence type="ECO:0000313" key="2">
    <source>
        <dbReference type="EMBL" id="QSZ29981.1"/>
    </source>
</evidence>
<dbReference type="InterPro" id="IPR049383">
    <property type="entry name" value="UbiD-like_N"/>
</dbReference>
<dbReference type="Pfam" id="PF20695">
    <property type="entry name" value="UbiD_N"/>
    <property type="match status" value="1"/>
</dbReference>
<evidence type="ECO:0000313" key="3">
    <source>
        <dbReference type="Proteomes" id="UP000672032"/>
    </source>
</evidence>
<dbReference type="OrthoDB" id="3549462at2759"/>
<protein>
    <recommendedName>
        <fullName evidence="1">3-octaprenyl-4-hydroxybenzoate carboxy-lyase-like N-terminal domain-containing protein</fullName>
    </recommendedName>
</protein>
<dbReference type="Proteomes" id="UP000672032">
    <property type="component" value="Chromosome 1"/>
</dbReference>
<dbReference type="AlphaFoldDB" id="A0A8A3P4R5"/>